<sequence length="368" mass="41568">MVNHKGFKETSIINRYIIDDMLHGCFAKLPLASTSVIGESVQKVPIRAFTLGNGTNRILMWSQMHGNESTTTKAVWDMTNFLRSDEVLAKTILNKCTLMVVPILNPDGAKAYTRVNANEVDLNRDAKQRTQPESVALRKLFDNFKPDYCFNLHGQRTLFSAGQVEKPATVSFLSPSNNAARDITPTRIKAMKLIAAMNAMLQEKIPGQVGRYDDGFNDNCVGDTFQMLGVPTVLFEAGHYHNDYERERTREFIFLALIEALKTIATDSVDRFTTGDYFNIPANGKLFYDILIKDPHLANPKIGEGLTIGIRFKELLENNLIRFKPEIIDIKKLDGFFGHRTIECTDSKDFDALKSNKELYDLILQAEE</sequence>
<dbReference type="CDD" id="cd06239">
    <property type="entry name" value="M14-like"/>
    <property type="match status" value="1"/>
</dbReference>
<comment type="similarity">
    <text evidence="1">Belongs to the peptidase M14 family.</text>
</comment>
<keyword evidence="3" id="KW-0645">Protease</keyword>
<keyword evidence="4" id="KW-1185">Reference proteome</keyword>
<dbReference type="EC" id="3.4.17.-" evidence="3"/>
<reference evidence="4" key="1">
    <citation type="journal article" date="2019" name="Int. J. Syst. Evol. Microbiol.">
        <title>The Global Catalogue of Microorganisms (GCM) 10K type strain sequencing project: providing services to taxonomists for standard genome sequencing and annotation.</title>
        <authorList>
            <consortium name="The Broad Institute Genomics Platform"/>
            <consortium name="The Broad Institute Genome Sequencing Center for Infectious Disease"/>
            <person name="Wu L."/>
            <person name="Ma J."/>
        </authorList>
    </citation>
    <scope>NUCLEOTIDE SEQUENCE [LARGE SCALE GENOMIC DNA]</scope>
    <source>
        <strain evidence="4">CGMCC 1.15774</strain>
    </source>
</reference>
<keyword evidence="3" id="KW-0378">Hydrolase</keyword>
<dbReference type="Proteomes" id="UP001595841">
    <property type="component" value="Unassembled WGS sequence"/>
</dbReference>
<evidence type="ECO:0000313" key="4">
    <source>
        <dbReference type="Proteomes" id="UP001595841"/>
    </source>
</evidence>
<dbReference type="PROSITE" id="PS52035">
    <property type="entry name" value="PEPTIDASE_M14"/>
    <property type="match status" value="1"/>
</dbReference>
<name>A0ABV8PJF3_9FLAO</name>
<dbReference type="GO" id="GO:0004180">
    <property type="term" value="F:carboxypeptidase activity"/>
    <property type="evidence" value="ECO:0007669"/>
    <property type="project" value="UniProtKB-KW"/>
</dbReference>
<keyword evidence="3" id="KW-0121">Carboxypeptidase</keyword>
<dbReference type="EMBL" id="JBHSCL010000004">
    <property type="protein sequence ID" value="MFC4220319.1"/>
    <property type="molecule type" value="Genomic_DNA"/>
</dbReference>
<comment type="caution">
    <text evidence="1">Lacks conserved residue(s) required for the propagation of feature annotation.</text>
</comment>
<dbReference type="SUPFAM" id="SSF53187">
    <property type="entry name" value="Zn-dependent exopeptidases"/>
    <property type="match status" value="1"/>
</dbReference>
<comment type="caution">
    <text evidence="3">The sequence shown here is derived from an EMBL/GenBank/DDBJ whole genome shotgun (WGS) entry which is preliminary data.</text>
</comment>
<dbReference type="RefSeq" id="WP_379763778.1">
    <property type="nucleotide sequence ID" value="NZ_JBHSCL010000004.1"/>
</dbReference>
<feature type="domain" description="Peptidase M14" evidence="2">
    <location>
        <begin position="11"/>
        <end position="264"/>
    </location>
</feature>
<dbReference type="Pfam" id="PF00246">
    <property type="entry name" value="Peptidase_M14"/>
    <property type="match status" value="1"/>
</dbReference>
<dbReference type="InterPro" id="IPR000834">
    <property type="entry name" value="Peptidase_M14"/>
</dbReference>
<protein>
    <submittedName>
        <fullName evidence="3">M14 metallopeptidase family protein</fullName>
        <ecNumber evidence="3">3.4.17.-</ecNumber>
    </submittedName>
</protein>
<organism evidence="3 4">
    <name type="scientific">Flagellimonas marina</name>
    <dbReference type="NCBI Taxonomy" id="1775168"/>
    <lineage>
        <taxon>Bacteria</taxon>
        <taxon>Pseudomonadati</taxon>
        <taxon>Bacteroidota</taxon>
        <taxon>Flavobacteriia</taxon>
        <taxon>Flavobacteriales</taxon>
        <taxon>Flavobacteriaceae</taxon>
        <taxon>Flagellimonas</taxon>
    </lineage>
</organism>
<evidence type="ECO:0000259" key="2">
    <source>
        <dbReference type="PROSITE" id="PS52035"/>
    </source>
</evidence>
<proteinExistence type="inferred from homology"/>
<accession>A0ABV8PJF3</accession>
<dbReference type="Gene3D" id="3.40.630.10">
    <property type="entry name" value="Zn peptidases"/>
    <property type="match status" value="1"/>
</dbReference>
<evidence type="ECO:0000256" key="1">
    <source>
        <dbReference type="PROSITE-ProRule" id="PRU01379"/>
    </source>
</evidence>
<gene>
    <name evidence="3" type="ORF">ACFOWS_09245</name>
</gene>
<evidence type="ECO:0000313" key="3">
    <source>
        <dbReference type="EMBL" id="MFC4220319.1"/>
    </source>
</evidence>